<feature type="transmembrane region" description="Helical" evidence="7">
    <location>
        <begin position="55"/>
        <end position="73"/>
    </location>
</feature>
<proteinExistence type="inferred from homology"/>
<evidence type="ECO:0000256" key="3">
    <source>
        <dbReference type="ARBA" id="ARBA00022989"/>
    </source>
</evidence>
<evidence type="ECO:0000256" key="2">
    <source>
        <dbReference type="ARBA" id="ARBA00022692"/>
    </source>
</evidence>
<dbReference type="Gene3D" id="1.20.1070.10">
    <property type="entry name" value="Rhodopsin 7-helix transmembrane proteins"/>
    <property type="match status" value="1"/>
</dbReference>
<evidence type="ECO:0000256" key="1">
    <source>
        <dbReference type="ARBA" id="ARBA00004370"/>
    </source>
</evidence>
<organism evidence="9 10">
    <name type="scientific">Priapulus caudatus</name>
    <name type="common">Priapulid worm</name>
    <dbReference type="NCBI Taxonomy" id="37621"/>
    <lineage>
        <taxon>Eukaryota</taxon>
        <taxon>Metazoa</taxon>
        <taxon>Ecdysozoa</taxon>
        <taxon>Scalidophora</taxon>
        <taxon>Priapulida</taxon>
        <taxon>Priapulimorpha</taxon>
        <taxon>Priapulimorphida</taxon>
        <taxon>Priapulidae</taxon>
        <taxon>Priapulus</taxon>
    </lineage>
</organism>
<evidence type="ECO:0000256" key="5">
    <source>
        <dbReference type="RuleBase" id="RU000688"/>
    </source>
</evidence>
<dbReference type="CDD" id="cd14978">
    <property type="entry name" value="7tmA_FMRFamide_R-like"/>
    <property type="match status" value="1"/>
</dbReference>
<name>A0ABM1DUF8_PRICU</name>
<dbReference type="RefSeq" id="XP_014663579.1">
    <property type="nucleotide sequence ID" value="XM_014808093.1"/>
</dbReference>
<dbReference type="InterPro" id="IPR052954">
    <property type="entry name" value="GPCR-Ligand_Int"/>
</dbReference>
<dbReference type="GeneID" id="106806218"/>
<feature type="transmembrane region" description="Helical" evidence="7">
    <location>
        <begin position="242"/>
        <end position="264"/>
    </location>
</feature>
<evidence type="ECO:0000256" key="6">
    <source>
        <dbReference type="SAM" id="MobiDB-lite"/>
    </source>
</evidence>
<gene>
    <name evidence="10" type="primary">LOC106806218</name>
</gene>
<evidence type="ECO:0000313" key="9">
    <source>
        <dbReference type="Proteomes" id="UP000695022"/>
    </source>
</evidence>
<keyword evidence="9" id="KW-1185">Reference proteome</keyword>
<keyword evidence="2 5" id="KW-0812">Transmembrane</keyword>
<evidence type="ECO:0000256" key="7">
    <source>
        <dbReference type="SAM" id="Phobius"/>
    </source>
</evidence>
<sequence length="410" mass="46427">MNATGVDEYAAFRDLMRLVVQRIAIPIVMTVGVVGNSLSFVVLTQKRMRSSTNCYLAALACFDTLYLIFNFSMSLVHAPGVAERKSYVNYMPWGFPLADLCSNTSVWLVVTFTVERYVAVCHPLRGRPFCTVQRAKVAIACVFTLAFLAVFPTFLEWKSGWLKDGNETIYWIYENELVNSERYRSVYYWFTAFMFSFIPIVSLIIFNGFLIQSVHRSRHQRCVMTQQKRGGDASLQETKITIMLIIVVVVFLICQLPSAVLLIVSKEIPERSPKENLVIGFNNISNLLMAINATCNFFLYCFLSDRFRRTFVKIFCPWCSRAASPSQSSLATSQCVTYATSVGHNEKTALAVSCNNKVMYVNKHNSPNKNANSSESSPKKDPTKPYYNRSNYYTLQMDATNSSSIEGECV</sequence>
<comment type="similarity">
    <text evidence="5">Belongs to the G-protein coupled receptor 1 family.</text>
</comment>
<evidence type="ECO:0000259" key="8">
    <source>
        <dbReference type="PROSITE" id="PS50262"/>
    </source>
</evidence>
<dbReference type="Pfam" id="PF00001">
    <property type="entry name" value="7tm_1"/>
    <property type="match status" value="1"/>
</dbReference>
<feature type="transmembrane region" description="Helical" evidence="7">
    <location>
        <begin position="284"/>
        <end position="303"/>
    </location>
</feature>
<feature type="transmembrane region" description="Helical" evidence="7">
    <location>
        <begin position="93"/>
        <end position="114"/>
    </location>
</feature>
<dbReference type="PROSITE" id="PS00237">
    <property type="entry name" value="G_PROTEIN_RECEP_F1_1"/>
    <property type="match status" value="1"/>
</dbReference>
<dbReference type="PANTHER" id="PTHR46641:SF22">
    <property type="entry name" value="PROCTOLIN RECEPTOR, ISOFORM A"/>
    <property type="match status" value="1"/>
</dbReference>
<dbReference type="InterPro" id="IPR000276">
    <property type="entry name" value="GPCR_Rhodpsn"/>
</dbReference>
<keyword evidence="3 7" id="KW-1133">Transmembrane helix</keyword>
<feature type="transmembrane region" description="Helical" evidence="7">
    <location>
        <begin position="135"/>
        <end position="155"/>
    </location>
</feature>
<dbReference type="PRINTS" id="PR00237">
    <property type="entry name" value="GPCRRHODOPSN"/>
</dbReference>
<accession>A0ABM1DUF8</accession>
<feature type="compositionally biased region" description="Polar residues" evidence="6">
    <location>
        <begin position="365"/>
        <end position="376"/>
    </location>
</feature>
<keyword evidence="5" id="KW-0675">Receptor</keyword>
<keyword evidence="4 7" id="KW-0472">Membrane</keyword>
<dbReference type="PANTHER" id="PTHR46641">
    <property type="entry name" value="FMRFAMIDE RECEPTOR-RELATED"/>
    <property type="match status" value="1"/>
</dbReference>
<feature type="region of interest" description="Disordered" evidence="6">
    <location>
        <begin position="365"/>
        <end position="387"/>
    </location>
</feature>
<feature type="domain" description="G-protein coupled receptors family 1 profile" evidence="8">
    <location>
        <begin position="35"/>
        <end position="300"/>
    </location>
</feature>
<dbReference type="PROSITE" id="PS50262">
    <property type="entry name" value="G_PROTEIN_RECEP_F1_2"/>
    <property type="match status" value="1"/>
</dbReference>
<dbReference type="InterPro" id="IPR017452">
    <property type="entry name" value="GPCR_Rhodpsn_7TM"/>
</dbReference>
<dbReference type="Proteomes" id="UP000695022">
    <property type="component" value="Unplaced"/>
</dbReference>
<dbReference type="SUPFAM" id="SSF81321">
    <property type="entry name" value="Family A G protein-coupled receptor-like"/>
    <property type="match status" value="1"/>
</dbReference>
<keyword evidence="5" id="KW-0297">G-protein coupled receptor</keyword>
<dbReference type="SMART" id="SM01381">
    <property type="entry name" value="7TM_GPCR_Srsx"/>
    <property type="match status" value="1"/>
</dbReference>
<evidence type="ECO:0000256" key="4">
    <source>
        <dbReference type="ARBA" id="ARBA00023136"/>
    </source>
</evidence>
<feature type="transmembrane region" description="Helical" evidence="7">
    <location>
        <begin position="186"/>
        <end position="211"/>
    </location>
</feature>
<comment type="subcellular location">
    <subcellularLocation>
        <location evidence="1">Membrane</location>
    </subcellularLocation>
</comment>
<keyword evidence="5" id="KW-0807">Transducer</keyword>
<reference evidence="10" key="1">
    <citation type="submission" date="2025-08" db="UniProtKB">
        <authorList>
            <consortium name="RefSeq"/>
        </authorList>
    </citation>
    <scope>IDENTIFICATION</scope>
</reference>
<evidence type="ECO:0000313" key="10">
    <source>
        <dbReference type="RefSeq" id="XP_014663579.1"/>
    </source>
</evidence>
<protein>
    <submittedName>
        <fullName evidence="10">FMRFamide receptor-like</fullName>
    </submittedName>
</protein>
<feature type="transmembrane region" description="Helical" evidence="7">
    <location>
        <begin position="23"/>
        <end position="43"/>
    </location>
</feature>